<keyword evidence="3" id="KW-0479">Metal-binding</keyword>
<dbReference type="Gene3D" id="3.40.50.1950">
    <property type="entry name" value="Flavin prenyltransferase-like"/>
    <property type="match status" value="1"/>
</dbReference>
<comment type="function">
    <text evidence="4">Catalyzes two steps in the biosynthesis of coenzyme A. In the first step cysteine is conjugated to 4'-phosphopantothenate to form 4-phosphopantothenoylcysteine, in the latter compound is decarboxylated to form 4'-phosphopantotheine.</text>
</comment>
<dbReference type="KEGG" id="ptrp:DCO17_08725"/>
<dbReference type="EMBL" id="CP028942">
    <property type="protein sequence ID" value="QKM65309.1"/>
    <property type="molecule type" value="Genomic_DNA"/>
</dbReference>
<comment type="similarity">
    <text evidence="3 4">In the N-terminal section; belongs to the HFCD (homo-oligomeric flavin containing Cys decarboxylase) superfamily.</text>
</comment>
<dbReference type="UniPathway" id="UPA00241">
    <property type="reaction ID" value="UER00353"/>
</dbReference>
<keyword evidence="3" id="KW-0460">Magnesium</keyword>
<evidence type="ECO:0000313" key="8">
    <source>
        <dbReference type="Proteomes" id="UP000503312"/>
    </source>
</evidence>
<evidence type="ECO:0000313" key="7">
    <source>
        <dbReference type="EMBL" id="QKM65309.1"/>
    </source>
</evidence>
<evidence type="ECO:0000256" key="3">
    <source>
        <dbReference type="HAMAP-Rule" id="MF_02225"/>
    </source>
</evidence>
<dbReference type="GO" id="GO:0046872">
    <property type="term" value="F:metal ion binding"/>
    <property type="evidence" value="ECO:0007669"/>
    <property type="project" value="UniProtKB-KW"/>
</dbReference>
<evidence type="ECO:0000259" key="5">
    <source>
        <dbReference type="Pfam" id="PF02441"/>
    </source>
</evidence>
<feature type="region of interest" description="Phosphopantothenate--cysteine ligase" evidence="3">
    <location>
        <begin position="191"/>
        <end position="403"/>
    </location>
</feature>
<comment type="cofactor">
    <cofactor evidence="3">
        <name>Mg(2+)</name>
        <dbReference type="ChEBI" id="CHEBI:18420"/>
    </cofactor>
</comment>
<feature type="binding site" evidence="3">
    <location>
        <position position="333"/>
    </location>
    <ligand>
        <name>CTP</name>
        <dbReference type="ChEBI" id="CHEBI:37563"/>
    </ligand>
</feature>
<dbReference type="InterPro" id="IPR005252">
    <property type="entry name" value="CoaBC"/>
</dbReference>
<comment type="caution">
    <text evidence="3">Lacks conserved residue(s) required for the propagation of feature annotation.</text>
</comment>
<evidence type="ECO:0000259" key="6">
    <source>
        <dbReference type="Pfam" id="PF04127"/>
    </source>
</evidence>
<dbReference type="SUPFAM" id="SSF102645">
    <property type="entry name" value="CoaB-like"/>
    <property type="match status" value="1"/>
</dbReference>
<comment type="pathway">
    <text evidence="3 4">Cofactor biosynthesis; coenzyme A biosynthesis; CoA from (R)-pantothenate: step 2/5.</text>
</comment>
<comment type="similarity">
    <text evidence="3 4">In the C-terminal section; belongs to the PPC synthetase family.</text>
</comment>
<dbReference type="InterPro" id="IPR003382">
    <property type="entry name" value="Flavoprotein"/>
</dbReference>
<name>A0A6M9PX28_9BURK</name>
<dbReference type="Proteomes" id="UP000503312">
    <property type="component" value="Chromosome"/>
</dbReference>
<feature type="domain" description="Flavoprotein" evidence="5">
    <location>
        <begin position="7"/>
        <end position="179"/>
    </location>
</feature>
<dbReference type="EC" id="4.1.1.36" evidence="3"/>
<keyword evidence="1 3" id="KW-0210">Decarboxylase</keyword>
<dbReference type="SUPFAM" id="SSF52507">
    <property type="entry name" value="Homo-oligomeric flavin-containing Cys decarboxylases, HFCD"/>
    <property type="match status" value="1"/>
</dbReference>
<dbReference type="GO" id="GO:0015941">
    <property type="term" value="P:pantothenate catabolic process"/>
    <property type="evidence" value="ECO:0007669"/>
    <property type="project" value="InterPro"/>
</dbReference>
<dbReference type="Pfam" id="PF02441">
    <property type="entry name" value="Flavoprotein"/>
    <property type="match status" value="1"/>
</dbReference>
<dbReference type="AlphaFoldDB" id="A0A6M9PX28"/>
<feature type="binding site" evidence="3">
    <location>
        <position position="351"/>
    </location>
    <ligand>
        <name>CTP</name>
        <dbReference type="ChEBI" id="CHEBI:37563"/>
    </ligand>
</feature>
<dbReference type="Pfam" id="PF04127">
    <property type="entry name" value="DFP"/>
    <property type="match status" value="1"/>
</dbReference>
<evidence type="ECO:0000256" key="4">
    <source>
        <dbReference type="RuleBase" id="RU364078"/>
    </source>
</evidence>
<feature type="binding site" evidence="3">
    <location>
        <position position="292"/>
    </location>
    <ligand>
        <name>CTP</name>
        <dbReference type="ChEBI" id="CHEBI:37563"/>
    </ligand>
</feature>
<keyword evidence="3 4" id="KW-0288">FMN</keyword>
<feature type="domain" description="DNA/pantothenate metabolism flavoprotein C-terminal" evidence="6">
    <location>
        <begin position="187"/>
        <end position="401"/>
    </location>
</feature>
<dbReference type="HAMAP" id="MF_02225">
    <property type="entry name" value="CoaBC"/>
    <property type="match status" value="1"/>
</dbReference>
<dbReference type="InterPro" id="IPR036551">
    <property type="entry name" value="Flavin_trans-like"/>
</dbReference>
<dbReference type="PANTHER" id="PTHR14359:SF6">
    <property type="entry name" value="PHOSPHOPANTOTHENOYLCYSTEINE DECARBOXYLASE"/>
    <property type="match status" value="1"/>
</dbReference>
<dbReference type="Gene3D" id="3.40.50.10300">
    <property type="entry name" value="CoaB-like"/>
    <property type="match status" value="1"/>
</dbReference>
<protein>
    <recommendedName>
        <fullName evidence="3">Coenzyme A biosynthesis bifunctional protein CoaBC</fullName>
    </recommendedName>
    <alternativeName>
        <fullName evidence="3">DNA/pantothenate metabolism flavoprotein</fullName>
    </alternativeName>
    <alternativeName>
        <fullName evidence="3">Phosphopantothenoylcysteine synthetase/decarboxylase</fullName>
        <shortName evidence="3">PPCS-PPCDC</shortName>
    </alternativeName>
    <domain>
        <recommendedName>
            <fullName evidence="3">Phosphopantothenoylcysteine decarboxylase</fullName>
            <shortName evidence="3">PPC decarboxylase</shortName>
            <shortName evidence="3">PPC-DC</shortName>
            <ecNumber evidence="3">4.1.1.36</ecNumber>
        </recommendedName>
        <alternativeName>
            <fullName evidence="3">CoaC</fullName>
        </alternativeName>
    </domain>
    <domain>
        <recommendedName>
            <fullName evidence="3">Phosphopantothenate--cysteine ligase</fullName>
            <ecNumber evidence="3">6.3.2.5</ecNumber>
        </recommendedName>
        <alternativeName>
            <fullName evidence="3">CoaB</fullName>
        </alternativeName>
        <alternativeName>
            <fullName evidence="3">Phosphopantothenoylcysteine synthetase</fullName>
            <shortName evidence="3">PPC synthetase</shortName>
            <shortName evidence="3">PPC-S</shortName>
        </alternativeName>
    </domain>
</protein>
<comment type="cofactor">
    <cofactor evidence="3">
        <name>FMN</name>
        <dbReference type="ChEBI" id="CHEBI:58210"/>
    </cofactor>
    <text evidence="3">Binds 1 FMN per subunit.</text>
</comment>
<dbReference type="PANTHER" id="PTHR14359">
    <property type="entry name" value="HOMO-OLIGOMERIC FLAVIN CONTAINING CYS DECARBOXYLASE FAMILY"/>
    <property type="match status" value="1"/>
</dbReference>
<evidence type="ECO:0000256" key="1">
    <source>
        <dbReference type="ARBA" id="ARBA00022793"/>
    </source>
</evidence>
<dbReference type="InterPro" id="IPR035929">
    <property type="entry name" value="CoaB-like_sf"/>
</dbReference>
<feature type="binding site" evidence="3">
    <location>
        <begin position="309"/>
        <end position="312"/>
    </location>
    <ligand>
        <name>CTP</name>
        <dbReference type="ChEBI" id="CHEBI:37563"/>
    </ligand>
</feature>
<accession>A0A6M9PX28</accession>
<proteinExistence type="inferred from homology"/>
<feature type="active site" description="Proton donor" evidence="3">
    <location>
        <position position="159"/>
    </location>
</feature>
<reference evidence="7 8" key="1">
    <citation type="submission" date="2018-04" db="EMBL/GenBank/DDBJ databases">
        <title>Polynucleobacter sp. UH21B genome.</title>
        <authorList>
            <person name="Hahn M.W."/>
        </authorList>
    </citation>
    <scope>NUCLEOTIDE SEQUENCE [LARGE SCALE GENOMIC DNA]</scope>
    <source>
        <strain evidence="7 8">MWH-UH21B</strain>
    </source>
</reference>
<dbReference type="GO" id="GO:0010181">
    <property type="term" value="F:FMN binding"/>
    <property type="evidence" value="ECO:0007669"/>
    <property type="project" value="UniProtKB-UniRule"/>
</dbReference>
<feature type="binding site" evidence="3">
    <location>
        <position position="347"/>
    </location>
    <ligand>
        <name>CTP</name>
        <dbReference type="ChEBI" id="CHEBI:37563"/>
    </ligand>
</feature>
<sequence>MQSLLNKKIILGISGGIAAYKTPELARLLMQEGASVQVVMTEAAQQFVTPVTMQALTGNPVFTSQWDNSINNNMAHIELSRSADAIVIAPGSADLMAKLSLGLADDLLSTLCLARDCPLLIAPAMNKQMWEHAATQRSAERLNKDGVTLLGPASGFQACGEVGMGRMLEPAEISEQVIAFFQKKSLLGKKVLITAGPTFEAIDPVRGITNHSSGKMGFAIARAALEAGAQVHLIAGPCDLPTPLEATGLITRTNVVSAKEMHSATLASADCDVFFAVAAVADWGIAKPAKEKIKRNGKEAPNIEFVANPDILLDVAKTVKTKGGKPQPYCVGFAAESTDLEKHANEKRKRKGIPMIVGNIGPDTFGSDLNQLLVIDAGGSKKIAKAEKLQLARQLIQLVAKKI</sequence>
<dbReference type="GO" id="GO:0004633">
    <property type="term" value="F:phosphopantothenoylcysteine decarboxylase activity"/>
    <property type="evidence" value="ECO:0007669"/>
    <property type="project" value="UniProtKB-UniRule"/>
</dbReference>
<feature type="region of interest" description="Phosphopantothenoylcysteine decarboxylase" evidence="3">
    <location>
        <begin position="1"/>
        <end position="190"/>
    </location>
</feature>
<keyword evidence="2 3" id="KW-0456">Lyase</keyword>
<gene>
    <name evidence="3 7" type="primary">coaBC</name>
    <name evidence="7" type="ORF">DCO17_08725</name>
</gene>
<dbReference type="RefSeq" id="WP_173956345.1">
    <property type="nucleotide sequence ID" value="NZ_CP028942.1"/>
</dbReference>
<dbReference type="GO" id="GO:0004632">
    <property type="term" value="F:phosphopantothenate--cysteine ligase activity"/>
    <property type="evidence" value="ECO:0007669"/>
    <property type="project" value="UniProtKB-UniRule"/>
</dbReference>
<dbReference type="InterPro" id="IPR007085">
    <property type="entry name" value="DNA/pantothenate-metab_flavo_C"/>
</dbReference>
<comment type="catalytic activity">
    <reaction evidence="3 4">
        <text>N-[(R)-4-phosphopantothenoyl]-L-cysteine + H(+) = (R)-4'-phosphopantetheine + CO2</text>
        <dbReference type="Rhea" id="RHEA:16793"/>
        <dbReference type="ChEBI" id="CHEBI:15378"/>
        <dbReference type="ChEBI" id="CHEBI:16526"/>
        <dbReference type="ChEBI" id="CHEBI:59458"/>
        <dbReference type="ChEBI" id="CHEBI:61723"/>
        <dbReference type="EC" id="4.1.1.36"/>
    </reaction>
</comment>
<dbReference type="GO" id="GO:0071513">
    <property type="term" value="C:phosphopantothenoylcysteine decarboxylase complex"/>
    <property type="evidence" value="ECO:0007669"/>
    <property type="project" value="TreeGrafter"/>
</dbReference>
<dbReference type="NCBIfam" id="TIGR00521">
    <property type="entry name" value="coaBC_dfp"/>
    <property type="match status" value="1"/>
</dbReference>
<feature type="binding site" evidence="3">
    <location>
        <position position="282"/>
    </location>
    <ligand>
        <name>CTP</name>
        <dbReference type="ChEBI" id="CHEBI:37563"/>
    </ligand>
</feature>
<comment type="function">
    <text evidence="3">Catalyzes two sequential steps in the biosynthesis of coenzyme A. In the first step cysteine is conjugated to 4'-phosphopantothenate to form 4-phosphopantothenoylcysteine. In the second step the latter compound is decarboxylated to form 4'-phosphopantotheine.</text>
</comment>
<keyword evidence="3 4" id="KW-0285">Flavoprotein</keyword>
<keyword evidence="3" id="KW-0511">Multifunctional enzyme</keyword>
<comment type="catalytic activity">
    <reaction evidence="3 4">
        <text>(R)-4'-phosphopantothenate + L-cysteine + CTP = N-[(R)-4-phosphopantothenoyl]-L-cysteine + CMP + diphosphate + H(+)</text>
        <dbReference type="Rhea" id="RHEA:19397"/>
        <dbReference type="ChEBI" id="CHEBI:10986"/>
        <dbReference type="ChEBI" id="CHEBI:15378"/>
        <dbReference type="ChEBI" id="CHEBI:33019"/>
        <dbReference type="ChEBI" id="CHEBI:35235"/>
        <dbReference type="ChEBI" id="CHEBI:37563"/>
        <dbReference type="ChEBI" id="CHEBI:59458"/>
        <dbReference type="ChEBI" id="CHEBI:60377"/>
        <dbReference type="EC" id="6.3.2.5"/>
    </reaction>
</comment>
<dbReference type="EC" id="6.3.2.5" evidence="3"/>
<comment type="pathway">
    <text evidence="3 4">Cofactor biosynthesis; coenzyme A biosynthesis; CoA from (R)-pantothenate: step 3/5.</text>
</comment>
<keyword evidence="3 4" id="KW-0436">Ligase</keyword>
<evidence type="ECO:0000256" key="2">
    <source>
        <dbReference type="ARBA" id="ARBA00023239"/>
    </source>
</evidence>
<organism evidence="7 8">
    <name type="scientific">Polynucleobacter tropicus</name>
    <dbReference type="NCBI Taxonomy" id="1743174"/>
    <lineage>
        <taxon>Bacteria</taxon>
        <taxon>Pseudomonadati</taxon>
        <taxon>Pseudomonadota</taxon>
        <taxon>Betaproteobacteria</taxon>
        <taxon>Burkholderiales</taxon>
        <taxon>Burkholderiaceae</taxon>
        <taxon>Polynucleobacter</taxon>
    </lineage>
</organism>
<keyword evidence="8" id="KW-1185">Reference proteome</keyword>
<dbReference type="GO" id="GO:0015937">
    <property type="term" value="P:coenzyme A biosynthetic process"/>
    <property type="evidence" value="ECO:0007669"/>
    <property type="project" value="UniProtKB-UniRule"/>
</dbReference>